<reference evidence="3 4" key="1">
    <citation type="submission" date="2018-08" db="EMBL/GenBank/DDBJ databases">
        <title>A genome reference for cultivated species of the human gut microbiota.</title>
        <authorList>
            <person name="Zou Y."/>
            <person name="Xue W."/>
            <person name="Luo G."/>
        </authorList>
    </citation>
    <scope>NUCLEOTIDE SEQUENCE [LARGE SCALE GENOMIC DNA]</scope>
    <source>
        <strain evidence="3 4">AF16-14</strain>
    </source>
</reference>
<gene>
    <name evidence="3" type="ORF">DWW57_08940</name>
</gene>
<name>A0A412TRA4_9BACT</name>
<proteinExistence type="predicted"/>
<feature type="coiled-coil region" evidence="1">
    <location>
        <begin position="98"/>
        <end position="125"/>
    </location>
</feature>
<sequence length="281" mass="33033">MQLTYLSGESGVLNRLIMKFKYPDLKDISSFCRIKKDEHMPNQANFYEVDSFTNLVKIVAHLHFSNRKRLLLYRGQNKLYLNKNKQYSFYPSIFRGANENSNLQSNEYKKRYKKLEKAESLLKDKFPSKYLPAKTLQPSLFYSIIQHYNLASTPFLDLTHSLQVAYSFGCEDASNHCYIAVFGFPHLKGRQILYKCKPNLINVPLLYHCPPNILRPHFQEAYSIGLNIFTDNNRDKSRHDWKKNLVAIIEIPVEDTYRLTEDYLQLNEKPDFIKEVGNNLQ</sequence>
<dbReference type="Pfam" id="PF08867">
    <property type="entry name" value="FRG"/>
    <property type="match status" value="1"/>
</dbReference>
<keyword evidence="1" id="KW-0175">Coiled coil</keyword>
<dbReference type="EMBL" id="QRYC01000010">
    <property type="protein sequence ID" value="RGU56375.1"/>
    <property type="molecule type" value="Genomic_DNA"/>
</dbReference>
<organism evidence="3 4">
    <name type="scientific">Odoribacter splanchnicus</name>
    <dbReference type="NCBI Taxonomy" id="28118"/>
    <lineage>
        <taxon>Bacteria</taxon>
        <taxon>Pseudomonadati</taxon>
        <taxon>Bacteroidota</taxon>
        <taxon>Bacteroidia</taxon>
        <taxon>Bacteroidales</taxon>
        <taxon>Odoribacteraceae</taxon>
        <taxon>Odoribacter</taxon>
    </lineage>
</organism>
<evidence type="ECO:0000256" key="1">
    <source>
        <dbReference type="SAM" id="Coils"/>
    </source>
</evidence>
<accession>A0A412TRA4</accession>
<dbReference type="AlphaFoldDB" id="A0A412TRA4"/>
<feature type="domain" description="FRG" evidence="2">
    <location>
        <begin position="67"/>
        <end position="180"/>
    </location>
</feature>
<dbReference type="SMART" id="SM00901">
    <property type="entry name" value="FRG"/>
    <property type="match status" value="1"/>
</dbReference>
<evidence type="ECO:0000313" key="3">
    <source>
        <dbReference type="EMBL" id="RGU56375.1"/>
    </source>
</evidence>
<comment type="caution">
    <text evidence="3">The sequence shown here is derived from an EMBL/GenBank/DDBJ whole genome shotgun (WGS) entry which is preliminary data.</text>
</comment>
<protein>
    <submittedName>
        <fullName evidence="3">FRG domain-containing protein</fullName>
    </submittedName>
</protein>
<dbReference type="InterPro" id="IPR014966">
    <property type="entry name" value="FRG-dom"/>
</dbReference>
<dbReference type="Proteomes" id="UP000284243">
    <property type="component" value="Unassembled WGS sequence"/>
</dbReference>
<evidence type="ECO:0000259" key="2">
    <source>
        <dbReference type="SMART" id="SM00901"/>
    </source>
</evidence>
<evidence type="ECO:0000313" key="4">
    <source>
        <dbReference type="Proteomes" id="UP000284243"/>
    </source>
</evidence>